<proteinExistence type="predicted"/>
<dbReference type="GO" id="GO:0006950">
    <property type="term" value="P:response to stress"/>
    <property type="evidence" value="ECO:0007669"/>
    <property type="project" value="TreeGrafter"/>
</dbReference>
<dbReference type="SMART" id="SM00347">
    <property type="entry name" value="HTH_MARR"/>
    <property type="match status" value="1"/>
</dbReference>
<protein>
    <submittedName>
        <fullName evidence="5">MarR family transcriptional regulator</fullName>
    </submittedName>
</protein>
<dbReference type="SUPFAM" id="SSF46785">
    <property type="entry name" value="Winged helix' DNA-binding domain"/>
    <property type="match status" value="1"/>
</dbReference>
<keyword evidence="3" id="KW-0804">Transcription</keyword>
<gene>
    <name evidence="5" type="ORF">Sgleb_10940</name>
</gene>
<evidence type="ECO:0000256" key="2">
    <source>
        <dbReference type="ARBA" id="ARBA00023125"/>
    </source>
</evidence>
<dbReference type="InterPro" id="IPR036388">
    <property type="entry name" value="WH-like_DNA-bd_sf"/>
</dbReference>
<evidence type="ECO:0000256" key="3">
    <source>
        <dbReference type="ARBA" id="ARBA00023163"/>
    </source>
</evidence>
<evidence type="ECO:0000313" key="6">
    <source>
        <dbReference type="Proteomes" id="UP000430079"/>
    </source>
</evidence>
<comment type="caution">
    <text evidence="5">The sequence shown here is derived from an EMBL/GenBank/DDBJ whole genome shotgun (WGS) entry which is preliminary data.</text>
</comment>
<accession>A0A640SP21</accession>
<dbReference type="InterPro" id="IPR039422">
    <property type="entry name" value="MarR/SlyA-like"/>
</dbReference>
<keyword evidence="2" id="KW-0238">DNA-binding</keyword>
<keyword evidence="1" id="KW-0805">Transcription regulation</keyword>
<dbReference type="InterPro" id="IPR023187">
    <property type="entry name" value="Tscrpt_reg_MarR-type_CS"/>
</dbReference>
<reference evidence="5 6" key="1">
    <citation type="submission" date="2019-12" db="EMBL/GenBank/DDBJ databases">
        <title>Whole genome shotgun sequence of Streptomyces hygroscopicus subsp. glebosus NBRC 13786.</title>
        <authorList>
            <person name="Ichikawa N."/>
            <person name="Kimura A."/>
            <person name="Kitahashi Y."/>
            <person name="Komaki H."/>
            <person name="Tamura T."/>
        </authorList>
    </citation>
    <scope>NUCLEOTIDE SEQUENCE [LARGE SCALE GENOMIC DNA]</scope>
    <source>
        <strain evidence="5 6">NBRC 13786</strain>
    </source>
</reference>
<feature type="domain" description="HTH marR-type" evidence="4">
    <location>
        <begin position="15"/>
        <end position="137"/>
    </location>
</feature>
<organism evidence="5 6">
    <name type="scientific">Streptomyces glebosus</name>
    <dbReference type="NCBI Taxonomy" id="249580"/>
    <lineage>
        <taxon>Bacteria</taxon>
        <taxon>Bacillati</taxon>
        <taxon>Actinomycetota</taxon>
        <taxon>Actinomycetes</taxon>
        <taxon>Kitasatosporales</taxon>
        <taxon>Streptomycetaceae</taxon>
        <taxon>Streptomyces</taxon>
    </lineage>
</organism>
<evidence type="ECO:0000259" key="4">
    <source>
        <dbReference type="PROSITE" id="PS50995"/>
    </source>
</evidence>
<dbReference type="EMBL" id="BLIO01000001">
    <property type="protein sequence ID" value="GFE13047.1"/>
    <property type="molecule type" value="Genomic_DNA"/>
</dbReference>
<evidence type="ECO:0000256" key="1">
    <source>
        <dbReference type="ARBA" id="ARBA00023015"/>
    </source>
</evidence>
<keyword evidence="6" id="KW-1185">Reference proteome</keyword>
<dbReference type="PANTHER" id="PTHR33164:SF99">
    <property type="entry name" value="MARR FAMILY REGULATORY PROTEIN"/>
    <property type="match status" value="1"/>
</dbReference>
<dbReference type="Gene3D" id="1.10.10.10">
    <property type="entry name" value="Winged helix-like DNA-binding domain superfamily/Winged helix DNA-binding domain"/>
    <property type="match status" value="1"/>
</dbReference>
<dbReference type="PROSITE" id="PS01117">
    <property type="entry name" value="HTH_MARR_1"/>
    <property type="match status" value="1"/>
</dbReference>
<dbReference type="AlphaFoldDB" id="A0A640SP21"/>
<dbReference type="Pfam" id="PF12802">
    <property type="entry name" value="MarR_2"/>
    <property type="match status" value="1"/>
</dbReference>
<dbReference type="GO" id="GO:0003700">
    <property type="term" value="F:DNA-binding transcription factor activity"/>
    <property type="evidence" value="ECO:0007669"/>
    <property type="project" value="InterPro"/>
</dbReference>
<dbReference type="Proteomes" id="UP000430079">
    <property type="component" value="Unassembled WGS sequence"/>
</dbReference>
<sequence>MLAHVNLGPMKGRPEQELVEEWHGLLARHAAVHSALEQELQAEHGLSVSEFEALELLASSDHGKCRGQDLTNVVHLSQSAASRLVARLERGGLVDRVMCEIDRRGIFVVITDEGHRRYDDAKPTHRSVLARTLRGED</sequence>
<dbReference type="GO" id="GO:0003677">
    <property type="term" value="F:DNA binding"/>
    <property type="evidence" value="ECO:0007669"/>
    <property type="project" value="UniProtKB-KW"/>
</dbReference>
<dbReference type="InterPro" id="IPR000835">
    <property type="entry name" value="HTH_MarR-typ"/>
</dbReference>
<dbReference type="PANTHER" id="PTHR33164">
    <property type="entry name" value="TRANSCRIPTIONAL REGULATOR, MARR FAMILY"/>
    <property type="match status" value="1"/>
</dbReference>
<dbReference type="InterPro" id="IPR036390">
    <property type="entry name" value="WH_DNA-bd_sf"/>
</dbReference>
<evidence type="ECO:0000313" key="5">
    <source>
        <dbReference type="EMBL" id="GFE13047.1"/>
    </source>
</evidence>
<name>A0A640SP21_9ACTN</name>
<dbReference type="PROSITE" id="PS50995">
    <property type="entry name" value="HTH_MARR_2"/>
    <property type="match status" value="1"/>
</dbReference>